<evidence type="ECO:0000313" key="2">
    <source>
        <dbReference type="Proteomes" id="UP000007264"/>
    </source>
</evidence>
<reference evidence="1 2" key="1">
    <citation type="journal article" date="2012" name="Genome Biol.">
        <title>The genome of the polar eukaryotic microalga coccomyxa subellipsoidea reveals traits of cold adaptation.</title>
        <authorList>
            <person name="Blanc G."/>
            <person name="Agarkova I."/>
            <person name="Grimwood J."/>
            <person name="Kuo A."/>
            <person name="Brueggeman A."/>
            <person name="Dunigan D."/>
            <person name="Gurnon J."/>
            <person name="Ladunga I."/>
            <person name="Lindquist E."/>
            <person name="Lucas S."/>
            <person name="Pangilinan J."/>
            <person name="Proschold T."/>
            <person name="Salamov A."/>
            <person name="Schmutz J."/>
            <person name="Weeks D."/>
            <person name="Yamada T."/>
            <person name="Claverie J.M."/>
            <person name="Grigoriev I."/>
            <person name="Van Etten J."/>
            <person name="Lomsadze A."/>
            <person name="Borodovsky M."/>
        </authorList>
    </citation>
    <scope>NUCLEOTIDE SEQUENCE [LARGE SCALE GENOMIC DNA]</scope>
    <source>
        <strain evidence="1 2">C-169</strain>
    </source>
</reference>
<dbReference type="KEGG" id="csl:COCSUDRAFT_59788"/>
<accession>I0YKE1</accession>
<gene>
    <name evidence="1" type="ORF">COCSUDRAFT_59788</name>
</gene>
<sequence length="125" mass="13631">MDSGEEVHSVSEPLPAYLLPQEPYFSVVKSILRPPLGPKLQDAQLLHLWDYLPDKDSGFPDGFPEAFKLAHQAAIWGVPSVQVATAFTKSALNKTSPFPTLSINAVVNYADPLDGTRQPQARSST</sequence>
<name>I0YKE1_COCSC</name>
<organism evidence="1 2">
    <name type="scientific">Coccomyxa subellipsoidea (strain C-169)</name>
    <name type="common">Green microalga</name>
    <dbReference type="NCBI Taxonomy" id="574566"/>
    <lineage>
        <taxon>Eukaryota</taxon>
        <taxon>Viridiplantae</taxon>
        <taxon>Chlorophyta</taxon>
        <taxon>core chlorophytes</taxon>
        <taxon>Trebouxiophyceae</taxon>
        <taxon>Trebouxiophyceae incertae sedis</taxon>
        <taxon>Coccomyxaceae</taxon>
        <taxon>Coccomyxa</taxon>
        <taxon>Coccomyxa subellipsoidea</taxon>
    </lineage>
</organism>
<proteinExistence type="predicted"/>
<dbReference type="EMBL" id="AGSI01000021">
    <property type="protein sequence ID" value="EIE18860.1"/>
    <property type="molecule type" value="Genomic_DNA"/>
</dbReference>
<evidence type="ECO:0000313" key="1">
    <source>
        <dbReference type="EMBL" id="EIE18860.1"/>
    </source>
</evidence>
<protein>
    <submittedName>
        <fullName evidence="1">Uncharacterized protein</fullName>
    </submittedName>
</protein>
<keyword evidence="2" id="KW-1185">Reference proteome</keyword>
<dbReference type="GeneID" id="17036810"/>
<dbReference type="AlphaFoldDB" id="I0YKE1"/>
<dbReference type="Proteomes" id="UP000007264">
    <property type="component" value="Unassembled WGS sequence"/>
</dbReference>
<dbReference type="RefSeq" id="XP_005643404.1">
    <property type="nucleotide sequence ID" value="XM_005643347.1"/>
</dbReference>
<comment type="caution">
    <text evidence="1">The sequence shown here is derived from an EMBL/GenBank/DDBJ whole genome shotgun (WGS) entry which is preliminary data.</text>
</comment>